<name>A0AAP0JLB7_9MAGN</name>
<evidence type="ECO:0000313" key="1">
    <source>
        <dbReference type="EMBL" id="KAK9135710.1"/>
    </source>
</evidence>
<dbReference type="AlphaFoldDB" id="A0AAP0JLB7"/>
<keyword evidence="2" id="KW-1185">Reference proteome</keyword>
<proteinExistence type="predicted"/>
<sequence length="135" mass="14917">MKGNKIEILQRMADLDPVQALTFSSPRRSPWNSAVPLRFGGFQDVDQRVFDSGVGHEQRGGGDGRFAGCIGSCGDSENEIGETFEWNLGQPKRSRWADLSDADLRGADFSLANVTKWISFRLSLAARVAIRVRES</sequence>
<dbReference type="EMBL" id="JBBNAF010000006">
    <property type="protein sequence ID" value="KAK9135710.1"/>
    <property type="molecule type" value="Genomic_DNA"/>
</dbReference>
<gene>
    <name evidence="1" type="ORF">Syun_015040</name>
</gene>
<dbReference type="Proteomes" id="UP001420932">
    <property type="component" value="Unassembled WGS sequence"/>
</dbReference>
<organism evidence="1 2">
    <name type="scientific">Stephania yunnanensis</name>
    <dbReference type="NCBI Taxonomy" id="152371"/>
    <lineage>
        <taxon>Eukaryota</taxon>
        <taxon>Viridiplantae</taxon>
        <taxon>Streptophyta</taxon>
        <taxon>Embryophyta</taxon>
        <taxon>Tracheophyta</taxon>
        <taxon>Spermatophyta</taxon>
        <taxon>Magnoliopsida</taxon>
        <taxon>Ranunculales</taxon>
        <taxon>Menispermaceae</taxon>
        <taxon>Menispermoideae</taxon>
        <taxon>Cissampelideae</taxon>
        <taxon>Stephania</taxon>
    </lineage>
</organism>
<evidence type="ECO:0000313" key="2">
    <source>
        <dbReference type="Proteomes" id="UP001420932"/>
    </source>
</evidence>
<reference evidence="1 2" key="1">
    <citation type="submission" date="2024-01" db="EMBL/GenBank/DDBJ databases">
        <title>Genome assemblies of Stephania.</title>
        <authorList>
            <person name="Yang L."/>
        </authorList>
    </citation>
    <scope>NUCLEOTIDE SEQUENCE [LARGE SCALE GENOMIC DNA]</scope>
    <source>
        <strain evidence="1">YNDBR</strain>
        <tissue evidence="1">Leaf</tissue>
    </source>
</reference>
<protein>
    <submittedName>
        <fullName evidence="1">Uncharacterized protein</fullName>
    </submittedName>
</protein>
<comment type="caution">
    <text evidence="1">The sequence shown here is derived from an EMBL/GenBank/DDBJ whole genome shotgun (WGS) entry which is preliminary data.</text>
</comment>
<accession>A0AAP0JLB7</accession>